<proteinExistence type="predicted"/>
<keyword evidence="1" id="KW-0812">Transmembrane</keyword>
<evidence type="ECO:0000256" key="1">
    <source>
        <dbReference type="SAM" id="Phobius"/>
    </source>
</evidence>
<dbReference type="Proteomes" id="UP001501323">
    <property type="component" value="Unassembled WGS sequence"/>
</dbReference>
<protein>
    <recommendedName>
        <fullName evidence="4">SGNH/GDSL hydrolase family protein</fullName>
    </recommendedName>
</protein>
<gene>
    <name evidence="2" type="ORF">GCM10023332_06270</name>
</gene>
<reference evidence="3" key="1">
    <citation type="journal article" date="2019" name="Int. J. Syst. Evol. Microbiol.">
        <title>The Global Catalogue of Microorganisms (GCM) 10K type strain sequencing project: providing services to taxonomists for standard genome sequencing and annotation.</title>
        <authorList>
            <consortium name="The Broad Institute Genomics Platform"/>
            <consortium name="The Broad Institute Genome Sequencing Center for Infectious Disease"/>
            <person name="Wu L."/>
            <person name="Ma J."/>
        </authorList>
    </citation>
    <scope>NUCLEOTIDE SEQUENCE [LARGE SCALE GENOMIC DNA]</scope>
    <source>
        <strain evidence="3">JCM 18392</strain>
    </source>
</reference>
<keyword evidence="3" id="KW-1185">Reference proteome</keyword>
<organism evidence="2 3">
    <name type="scientific">Luteimonas vadosa</name>
    <dbReference type="NCBI Taxonomy" id="1165507"/>
    <lineage>
        <taxon>Bacteria</taxon>
        <taxon>Pseudomonadati</taxon>
        <taxon>Pseudomonadota</taxon>
        <taxon>Gammaproteobacteria</taxon>
        <taxon>Lysobacterales</taxon>
        <taxon>Lysobacteraceae</taxon>
        <taxon>Luteimonas</taxon>
    </lineage>
</organism>
<accession>A0ABP9DWK8</accession>
<evidence type="ECO:0000313" key="3">
    <source>
        <dbReference type="Proteomes" id="UP001501323"/>
    </source>
</evidence>
<evidence type="ECO:0008006" key="4">
    <source>
        <dbReference type="Google" id="ProtNLM"/>
    </source>
</evidence>
<keyword evidence="1" id="KW-0472">Membrane</keyword>
<evidence type="ECO:0000313" key="2">
    <source>
        <dbReference type="EMBL" id="GAA4857305.1"/>
    </source>
</evidence>
<name>A0ABP9DWK8_9GAMM</name>
<feature type="transmembrane region" description="Helical" evidence="1">
    <location>
        <begin position="20"/>
        <end position="38"/>
    </location>
</feature>
<dbReference type="EMBL" id="BAABJY010000001">
    <property type="protein sequence ID" value="GAA4857305.1"/>
    <property type="molecule type" value="Genomic_DNA"/>
</dbReference>
<comment type="caution">
    <text evidence="2">The sequence shown here is derived from an EMBL/GenBank/DDBJ whole genome shotgun (WGS) entry which is preliminary data.</text>
</comment>
<sequence>MPLDDPPVRALPSRALGWPWLVALLLFAVALSGWELYWRDYGVAPSYRNSDGAWAIQRRRIDQGEGDATVIIGSSRVLFDIQLPVWERLDGERPIQLALEGTSPLFLLEDLADDTDFTGRLVVGVTPLLFFADFSRRHAVLPYYRNESPAQRAGQRLSMWLLEPWLAYYDPDFALFTVLERQPWPARPGVPNEVAVRRLSVADADRATRMWDKVERDPAYRALARDIWSRLLQRPPPPPAAAHALRDKQIARAVAAVGKLRARGVPVVFVRAPSAGQWLEMERKAFPRAATWERLLAATGAPGIHFEDHPQLQGYELPEWSHLSASEAERFTEALLPLVEEASTRPAPAAPPES</sequence>
<keyword evidence="1" id="KW-1133">Transmembrane helix</keyword>